<accession>J4V111</accession>
<keyword evidence="8 9" id="KW-0413">Isomerase</keyword>
<reference evidence="11 12" key="1">
    <citation type="journal article" date="2012" name="ISME J.">
        <title>Genomic insights to SAR86, an abundant and uncultivated marine bacterial lineage.</title>
        <authorList>
            <person name="Dupont C.L."/>
            <person name="Rusch D.B."/>
            <person name="Yooseph S."/>
            <person name="Lombardo M.J."/>
            <person name="Richter R.A."/>
            <person name="Valas R."/>
            <person name="Novotny M."/>
            <person name="Yee-Greenbaum J."/>
            <person name="Selengut J.D."/>
            <person name="Haft D.H."/>
            <person name="Halpern A.L."/>
            <person name="Lasken R.S."/>
            <person name="Nealson K."/>
            <person name="Friedman R."/>
            <person name="Venter J.C."/>
        </authorList>
    </citation>
    <scope>NUCLEOTIDE SEQUENCE [LARGE SCALE GENOMIC DNA]</scope>
</reference>
<organism evidence="11 12">
    <name type="scientific">SAR86 cluster bacterium SAR86A</name>
    <dbReference type="NCBI Taxonomy" id="1123866"/>
    <lineage>
        <taxon>Bacteria</taxon>
        <taxon>Pseudomonadati</taxon>
        <taxon>Pseudomonadota</taxon>
        <taxon>Gammaproteobacteria</taxon>
        <taxon>SAR86 cluster</taxon>
    </lineage>
</organism>
<dbReference type="Proteomes" id="UP000010305">
    <property type="component" value="Unassembled WGS sequence"/>
</dbReference>
<evidence type="ECO:0000259" key="10">
    <source>
        <dbReference type="Pfam" id="PF00697"/>
    </source>
</evidence>
<dbReference type="InterPro" id="IPR011060">
    <property type="entry name" value="RibuloseP-bd_barrel"/>
</dbReference>
<dbReference type="HOGENOM" id="CLU_076364_2_0_6"/>
<evidence type="ECO:0000256" key="4">
    <source>
        <dbReference type="ARBA" id="ARBA00022272"/>
    </source>
</evidence>
<comment type="pathway">
    <text evidence="2 9">Amino-acid biosynthesis; L-tryptophan biosynthesis; L-tryptophan from chorismate: step 3/5.</text>
</comment>
<comment type="similarity">
    <text evidence="9">Belongs to the TrpF family.</text>
</comment>
<dbReference type="GO" id="GO:0004640">
    <property type="term" value="F:phosphoribosylanthranilate isomerase activity"/>
    <property type="evidence" value="ECO:0007669"/>
    <property type="project" value="UniProtKB-UniRule"/>
</dbReference>
<evidence type="ECO:0000256" key="2">
    <source>
        <dbReference type="ARBA" id="ARBA00004664"/>
    </source>
</evidence>
<dbReference type="PANTHER" id="PTHR42894:SF1">
    <property type="entry name" value="N-(5'-PHOSPHORIBOSYL)ANTHRANILATE ISOMERASE"/>
    <property type="match status" value="1"/>
</dbReference>
<dbReference type="PANTHER" id="PTHR42894">
    <property type="entry name" value="N-(5'-PHOSPHORIBOSYL)ANTHRANILATE ISOMERASE"/>
    <property type="match status" value="1"/>
</dbReference>
<evidence type="ECO:0000256" key="5">
    <source>
        <dbReference type="ARBA" id="ARBA00022605"/>
    </source>
</evidence>
<feature type="domain" description="N-(5'phosphoribosyl) anthranilate isomerase (PRAI)" evidence="10">
    <location>
        <begin position="6"/>
        <end position="200"/>
    </location>
</feature>
<evidence type="ECO:0000256" key="9">
    <source>
        <dbReference type="HAMAP-Rule" id="MF_00135"/>
    </source>
</evidence>
<evidence type="ECO:0000256" key="1">
    <source>
        <dbReference type="ARBA" id="ARBA00001164"/>
    </source>
</evidence>
<comment type="catalytic activity">
    <reaction evidence="1 9">
        <text>N-(5-phospho-beta-D-ribosyl)anthranilate = 1-(2-carboxyphenylamino)-1-deoxy-D-ribulose 5-phosphate</text>
        <dbReference type="Rhea" id="RHEA:21540"/>
        <dbReference type="ChEBI" id="CHEBI:18277"/>
        <dbReference type="ChEBI" id="CHEBI:58613"/>
        <dbReference type="EC" id="5.3.1.24"/>
    </reaction>
</comment>
<dbReference type="UniPathway" id="UPA00035">
    <property type="reaction ID" value="UER00042"/>
</dbReference>
<keyword evidence="6 9" id="KW-0822">Tryptophan biosynthesis</keyword>
<evidence type="ECO:0000313" key="11">
    <source>
        <dbReference type="EMBL" id="EJP72272.1"/>
    </source>
</evidence>
<evidence type="ECO:0000256" key="8">
    <source>
        <dbReference type="ARBA" id="ARBA00023235"/>
    </source>
</evidence>
<gene>
    <name evidence="9 11" type="primary">trpF</name>
    <name evidence="11" type="ORF">NT01SARS_0770</name>
</gene>
<dbReference type="InterPro" id="IPR013785">
    <property type="entry name" value="Aldolase_TIM"/>
</dbReference>
<evidence type="ECO:0000313" key="12">
    <source>
        <dbReference type="Proteomes" id="UP000010305"/>
    </source>
</evidence>
<dbReference type="Gene3D" id="3.20.20.70">
    <property type="entry name" value="Aldolase class I"/>
    <property type="match status" value="1"/>
</dbReference>
<evidence type="ECO:0000256" key="6">
    <source>
        <dbReference type="ARBA" id="ARBA00022822"/>
    </source>
</evidence>
<dbReference type="EMBL" id="JH611156">
    <property type="protein sequence ID" value="EJP72272.1"/>
    <property type="molecule type" value="Genomic_DNA"/>
</dbReference>
<protein>
    <recommendedName>
        <fullName evidence="4 9">N-(5'-phosphoribosyl)anthranilate isomerase</fullName>
        <shortName evidence="9">PRAI</shortName>
        <ecNumber evidence="3 9">5.3.1.24</ecNumber>
    </recommendedName>
</protein>
<dbReference type="EC" id="5.3.1.24" evidence="3 9"/>
<proteinExistence type="inferred from homology"/>
<dbReference type="InterPro" id="IPR001240">
    <property type="entry name" value="PRAI_dom"/>
</dbReference>
<dbReference type="STRING" id="1123866.NT01SARS_0770"/>
<dbReference type="SUPFAM" id="SSF51366">
    <property type="entry name" value="Ribulose-phoshate binding barrel"/>
    <property type="match status" value="1"/>
</dbReference>
<dbReference type="GO" id="GO:0000162">
    <property type="term" value="P:L-tryptophan biosynthetic process"/>
    <property type="evidence" value="ECO:0007669"/>
    <property type="project" value="UniProtKB-UniRule"/>
</dbReference>
<dbReference type="AlphaFoldDB" id="J4V111"/>
<sequence>MKPLIKICGIADLNFLNEVIQINEINYLGFIFYENSPRNVTKDLLNDIKRFDFKDKRPVCVFVNASSEFIKESISYFKDPLLQFHGDETNQFCSSFKKDFWKVIHVKSIESIDRIEEYPDASAILLENYKKDQFGGTGESFNWDIVKKANFSKKIVLSGGINVKNVDNAISTQPWCIDINSGVESSIGIKNITLVNKILEKF</sequence>
<evidence type="ECO:0000256" key="7">
    <source>
        <dbReference type="ARBA" id="ARBA00023141"/>
    </source>
</evidence>
<dbReference type="CDD" id="cd00405">
    <property type="entry name" value="PRAI"/>
    <property type="match status" value="1"/>
</dbReference>
<evidence type="ECO:0000256" key="3">
    <source>
        <dbReference type="ARBA" id="ARBA00012572"/>
    </source>
</evidence>
<keyword evidence="5 9" id="KW-0028">Amino-acid biosynthesis</keyword>
<dbReference type="InterPro" id="IPR044643">
    <property type="entry name" value="TrpF_fam"/>
</dbReference>
<dbReference type="Pfam" id="PF00697">
    <property type="entry name" value="PRAI"/>
    <property type="match status" value="1"/>
</dbReference>
<dbReference type="HAMAP" id="MF_00135">
    <property type="entry name" value="PRAI"/>
    <property type="match status" value="1"/>
</dbReference>
<keyword evidence="7 9" id="KW-0057">Aromatic amino acid biosynthesis</keyword>
<name>J4V111_9GAMM</name>